<sequence>MPEFYRLRPLFCVKMKNLPAGRAVAESAYLGRFGMKKAPCVFAESQFIPVDIKSDCAGNLAGTEAASCLWQASKARAGPRRTEIKRGA</sequence>
<organism evidence="1 2">
    <name type="scientific">Butyricicoccus porcorum</name>
    <dbReference type="NCBI Taxonomy" id="1945634"/>
    <lineage>
        <taxon>Bacteria</taxon>
        <taxon>Bacillati</taxon>
        <taxon>Bacillota</taxon>
        <taxon>Clostridia</taxon>
        <taxon>Eubacteriales</taxon>
        <taxon>Butyricicoccaceae</taxon>
        <taxon>Butyricicoccus</taxon>
    </lineage>
</organism>
<accession>A0A252F2I1</accession>
<comment type="caution">
    <text evidence="1">The sequence shown here is derived from an EMBL/GenBank/DDBJ whole genome shotgun (WGS) entry which is preliminary data.</text>
</comment>
<evidence type="ECO:0000313" key="1">
    <source>
        <dbReference type="EMBL" id="OUM19949.1"/>
    </source>
</evidence>
<gene>
    <name evidence="1" type="ORF">CBW42_10750</name>
</gene>
<protein>
    <submittedName>
        <fullName evidence="1">Uncharacterized protein</fullName>
    </submittedName>
</protein>
<dbReference type="AlphaFoldDB" id="A0A252F2I1"/>
<dbReference type="RefSeq" id="WP_087021196.1">
    <property type="nucleotide sequence ID" value="NZ_CP178353.1"/>
</dbReference>
<dbReference type="EMBL" id="NHOC01000009">
    <property type="protein sequence ID" value="OUM19949.1"/>
    <property type="molecule type" value="Genomic_DNA"/>
</dbReference>
<reference evidence="1 2" key="1">
    <citation type="submission" date="2017-05" db="EMBL/GenBank/DDBJ databases">
        <title>Butyricicoccus porcorum sp. nov. a butyrate-producing bacterium from the swine intestinal tract.</title>
        <authorList>
            <person name="Trachsel J."/>
            <person name="Humphrey S."/>
            <person name="Allen H.K."/>
        </authorList>
    </citation>
    <scope>NUCLEOTIDE SEQUENCE [LARGE SCALE GENOMIC DNA]</scope>
    <source>
        <strain evidence="1">BB10</strain>
    </source>
</reference>
<keyword evidence="2" id="KW-1185">Reference proteome</keyword>
<proteinExistence type="predicted"/>
<dbReference type="Proteomes" id="UP000194903">
    <property type="component" value="Unassembled WGS sequence"/>
</dbReference>
<name>A0A252F2I1_9FIRM</name>
<evidence type="ECO:0000313" key="2">
    <source>
        <dbReference type="Proteomes" id="UP000194903"/>
    </source>
</evidence>